<dbReference type="InterPro" id="IPR036369">
    <property type="entry name" value="HIPIP_sf"/>
</dbReference>
<organism evidence="1">
    <name type="scientific">marine sediment metagenome</name>
    <dbReference type="NCBI Taxonomy" id="412755"/>
    <lineage>
        <taxon>unclassified sequences</taxon>
        <taxon>metagenomes</taxon>
        <taxon>ecological metagenomes</taxon>
    </lineage>
</organism>
<feature type="non-terminal residue" evidence="1">
    <location>
        <position position="1"/>
    </location>
</feature>
<gene>
    <name evidence="1" type="ORF">S06H3_48848</name>
</gene>
<dbReference type="GO" id="GO:0009055">
    <property type="term" value="F:electron transfer activity"/>
    <property type="evidence" value="ECO:0007669"/>
    <property type="project" value="InterPro"/>
</dbReference>
<dbReference type="EMBL" id="BARV01030791">
    <property type="protein sequence ID" value="GAI45017.1"/>
    <property type="molecule type" value="Genomic_DNA"/>
</dbReference>
<sequence length="48" mass="5601">KKCKFWKEPDSCQVVEGKISLGAWCAIWLPPEDYKAFSWPSELLKGDW</sequence>
<comment type="caution">
    <text evidence="1">The sequence shown here is derived from an EMBL/GenBank/DDBJ whole genome shotgun (WGS) entry which is preliminary data.</text>
</comment>
<dbReference type="AlphaFoldDB" id="X1NLZ6"/>
<protein>
    <submittedName>
        <fullName evidence="1">Uncharacterized protein</fullName>
    </submittedName>
</protein>
<name>X1NLZ6_9ZZZZ</name>
<evidence type="ECO:0000313" key="1">
    <source>
        <dbReference type="EMBL" id="GAI45017.1"/>
    </source>
</evidence>
<reference evidence="1" key="1">
    <citation type="journal article" date="2014" name="Front. Microbiol.">
        <title>High frequency of phylogenetically diverse reductive dehalogenase-homologous genes in deep subseafloor sedimentary metagenomes.</title>
        <authorList>
            <person name="Kawai M."/>
            <person name="Futagami T."/>
            <person name="Toyoda A."/>
            <person name="Takaki Y."/>
            <person name="Nishi S."/>
            <person name="Hori S."/>
            <person name="Arai W."/>
            <person name="Tsubouchi T."/>
            <person name="Morono Y."/>
            <person name="Uchiyama I."/>
            <person name="Ito T."/>
            <person name="Fujiyama A."/>
            <person name="Inagaki F."/>
            <person name="Takami H."/>
        </authorList>
    </citation>
    <scope>NUCLEOTIDE SEQUENCE</scope>
    <source>
        <strain evidence="1">Expedition CK06-06</strain>
    </source>
</reference>
<accession>X1NLZ6</accession>
<dbReference type="Gene3D" id="4.10.490.10">
    <property type="entry name" value="High potential iron-sulphur protein"/>
    <property type="match status" value="1"/>
</dbReference>
<dbReference type="GO" id="GO:0019646">
    <property type="term" value="P:aerobic electron transport chain"/>
    <property type="evidence" value="ECO:0007669"/>
    <property type="project" value="InterPro"/>
</dbReference>
<proteinExistence type="predicted"/>
<dbReference type="SUPFAM" id="SSF57652">
    <property type="entry name" value="HIPIP (high potential iron protein)"/>
    <property type="match status" value="1"/>
</dbReference>